<dbReference type="InterPro" id="IPR014729">
    <property type="entry name" value="Rossmann-like_a/b/a_fold"/>
</dbReference>
<keyword evidence="4" id="KW-1185">Reference proteome</keyword>
<dbReference type="OrthoDB" id="9808582at2"/>
<dbReference type="AlphaFoldDB" id="A0A402BFU1"/>
<sequence>MFQQILVPLDGSERAKNALFVAARIAQATHGSLHVIKVIDPVPELGWSKIALEQEVMSKELNSMQNAVRVPDLTGIPVASEILTGQPAEQILAAAQRYQSDIIVLCSHGYTGIDRWVMGSVAQKVAFHSPIPVFVLHKNTFLYQLLRAQKSRPARIMVPLDGSVLAESSIKPAAHLCAALSAPESGILQFTHIIQCPNNIEAGEDNSATKALEKETAMAKAYLQEIEKRIHEGELASLHLRTASTIAHEADVATMLEHIARHGEHANGEGVCDAIVMATHGRSGIKRWLLGSVTERILSTARIPLLIIRPEQV</sequence>
<reference evidence="4" key="1">
    <citation type="submission" date="2018-12" db="EMBL/GenBank/DDBJ databases">
        <title>Tengunoibacter tsumagoiensis gen. nov., sp. nov., Dictyobacter kobayashii sp. nov., D. alpinus sp. nov., and D. joshuensis sp. nov. and description of Dictyobacteraceae fam. nov. within the order Ktedonobacterales isolated from Tengu-no-mugimeshi.</title>
        <authorList>
            <person name="Wang C.M."/>
            <person name="Zheng Y."/>
            <person name="Sakai Y."/>
            <person name="Toyoda A."/>
            <person name="Minakuchi Y."/>
            <person name="Abe K."/>
            <person name="Yokota A."/>
            <person name="Yabe S."/>
        </authorList>
    </citation>
    <scope>NUCLEOTIDE SEQUENCE [LARGE SCALE GENOMIC DNA]</scope>
    <source>
        <strain evidence="4">Uno16</strain>
    </source>
</reference>
<dbReference type="Gene3D" id="3.40.50.620">
    <property type="entry name" value="HUPs"/>
    <property type="match status" value="2"/>
</dbReference>
<feature type="domain" description="UspA" evidence="2">
    <location>
        <begin position="1"/>
        <end position="136"/>
    </location>
</feature>
<evidence type="ECO:0000256" key="1">
    <source>
        <dbReference type="ARBA" id="ARBA00008791"/>
    </source>
</evidence>
<feature type="domain" description="UspA" evidence="2">
    <location>
        <begin position="155"/>
        <end position="309"/>
    </location>
</feature>
<evidence type="ECO:0000313" key="4">
    <source>
        <dbReference type="Proteomes" id="UP000287171"/>
    </source>
</evidence>
<dbReference type="InterPro" id="IPR006016">
    <property type="entry name" value="UspA"/>
</dbReference>
<dbReference type="SUPFAM" id="SSF52402">
    <property type="entry name" value="Adenine nucleotide alpha hydrolases-like"/>
    <property type="match status" value="2"/>
</dbReference>
<protein>
    <submittedName>
        <fullName evidence="3">Universal stress protein UspA</fullName>
    </submittedName>
</protein>
<evidence type="ECO:0000259" key="2">
    <source>
        <dbReference type="Pfam" id="PF00582"/>
    </source>
</evidence>
<dbReference type="EMBL" id="BIFT01000002">
    <property type="protein sequence ID" value="GCE30150.1"/>
    <property type="molecule type" value="Genomic_DNA"/>
</dbReference>
<dbReference type="Pfam" id="PF00582">
    <property type="entry name" value="Usp"/>
    <property type="match status" value="2"/>
</dbReference>
<dbReference type="CDD" id="cd00293">
    <property type="entry name" value="USP-like"/>
    <property type="match status" value="2"/>
</dbReference>
<dbReference type="Proteomes" id="UP000287171">
    <property type="component" value="Unassembled WGS sequence"/>
</dbReference>
<comment type="caution">
    <text evidence="3">The sequence shown here is derived from an EMBL/GenBank/DDBJ whole genome shotgun (WGS) entry which is preliminary data.</text>
</comment>
<organism evidence="3 4">
    <name type="scientific">Dictyobacter alpinus</name>
    <dbReference type="NCBI Taxonomy" id="2014873"/>
    <lineage>
        <taxon>Bacteria</taxon>
        <taxon>Bacillati</taxon>
        <taxon>Chloroflexota</taxon>
        <taxon>Ktedonobacteria</taxon>
        <taxon>Ktedonobacterales</taxon>
        <taxon>Dictyobacteraceae</taxon>
        <taxon>Dictyobacter</taxon>
    </lineage>
</organism>
<dbReference type="RefSeq" id="WP_126630305.1">
    <property type="nucleotide sequence ID" value="NZ_BIFT01000002.1"/>
</dbReference>
<accession>A0A402BFU1</accession>
<dbReference type="PRINTS" id="PR01438">
    <property type="entry name" value="UNVRSLSTRESS"/>
</dbReference>
<comment type="similarity">
    <text evidence="1">Belongs to the universal stress protein A family.</text>
</comment>
<gene>
    <name evidence="3" type="ORF">KDA_56340</name>
</gene>
<dbReference type="InterPro" id="IPR006015">
    <property type="entry name" value="Universal_stress_UspA"/>
</dbReference>
<evidence type="ECO:0000313" key="3">
    <source>
        <dbReference type="EMBL" id="GCE30150.1"/>
    </source>
</evidence>
<name>A0A402BFU1_9CHLR</name>
<dbReference type="PANTHER" id="PTHR46268:SF6">
    <property type="entry name" value="UNIVERSAL STRESS PROTEIN UP12"/>
    <property type="match status" value="1"/>
</dbReference>
<dbReference type="PANTHER" id="PTHR46268">
    <property type="entry name" value="STRESS RESPONSE PROTEIN NHAX"/>
    <property type="match status" value="1"/>
</dbReference>
<proteinExistence type="inferred from homology"/>